<dbReference type="EMBL" id="CP130613">
    <property type="protein sequence ID" value="WKW13883.1"/>
    <property type="molecule type" value="Genomic_DNA"/>
</dbReference>
<evidence type="ECO:0000313" key="5">
    <source>
        <dbReference type="Proteomes" id="UP001229955"/>
    </source>
</evidence>
<evidence type="ECO:0000256" key="2">
    <source>
        <dbReference type="SAM" id="SignalP"/>
    </source>
</evidence>
<dbReference type="EMBL" id="CP130612">
    <property type="protein sequence ID" value="WKW10974.1"/>
    <property type="molecule type" value="Genomic_DNA"/>
</dbReference>
<feature type="chain" id="PRO_5041258123" description="Porin" evidence="2">
    <location>
        <begin position="20"/>
        <end position="420"/>
    </location>
</feature>
<dbReference type="KEGG" id="pspc:Strain318_000207"/>
<name>A0AA49JXX0_9BACT</name>
<dbReference type="Proteomes" id="UP001229955">
    <property type="component" value="Chromosome"/>
</dbReference>
<gene>
    <name evidence="3" type="ORF">Strain138_000207</name>
    <name evidence="4" type="ORF">Strain318_000207</name>
</gene>
<evidence type="ECO:0000313" key="4">
    <source>
        <dbReference type="EMBL" id="WKW13883.1"/>
    </source>
</evidence>
<evidence type="ECO:0000313" key="3">
    <source>
        <dbReference type="EMBL" id="WKW10974.1"/>
    </source>
</evidence>
<protein>
    <recommendedName>
        <fullName evidence="6">Porin</fullName>
    </recommendedName>
</protein>
<keyword evidence="1" id="KW-0175">Coiled coil</keyword>
<dbReference type="RefSeq" id="WP_367886684.1">
    <property type="nucleotide sequence ID" value="NZ_CP130612.1"/>
</dbReference>
<evidence type="ECO:0008006" key="6">
    <source>
        <dbReference type="Google" id="ProtNLM"/>
    </source>
</evidence>
<reference evidence="4" key="1">
    <citation type="submission" date="2023-07" db="EMBL/GenBank/DDBJ databases">
        <authorList>
            <person name="Haufschild T."/>
            <person name="Kallscheuer N."/>
            <person name="Hammer J."/>
            <person name="Kohn T."/>
            <person name="Kabuu M."/>
            <person name="Jogler M."/>
            <person name="Wohfarth N."/>
            <person name="Heuer A."/>
            <person name="Rohde M."/>
            <person name="van Teeseling M.C.F."/>
            <person name="Jogler C."/>
        </authorList>
    </citation>
    <scope>NUCLEOTIDE SEQUENCE</scope>
    <source>
        <strain evidence="3">Strain 138</strain>
        <strain evidence="4">Strain 318</strain>
    </source>
</reference>
<organism evidence="4 5">
    <name type="scientific">Pseudogemmatithrix spongiicola</name>
    <dbReference type="NCBI Taxonomy" id="3062599"/>
    <lineage>
        <taxon>Bacteria</taxon>
        <taxon>Pseudomonadati</taxon>
        <taxon>Gemmatimonadota</taxon>
        <taxon>Gemmatimonadia</taxon>
        <taxon>Gemmatimonadales</taxon>
        <taxon>Gemmatimonadaceae</taxon>
        <taxon>Pseudogemmatithrix</taxon>
    </lineage>
</organism>
<keyword evidence="5" id="KW-1185">Reference proteome</keyword>
<proteinExistence type="predicted"/>
<dbReference type="SUPFAM" id="SSF56935">
    <property type="entry name" value="Porins"/>
    <property type="match status" value="1"/>
</dbReference>
<accession>A0AA49JS43</accession>
<evidence type="ECO:0000256" key="1">
    <source>
        <dbReference type="SAM" id="Coils"/>
    </source>
</evidence>
<sequence length="420" mass="44657">MRGAALAFALVTSVTPAQAQDPTPPAVDSLRQRLEDLEATIEMLREQLATEAGTAVRTRSRAALELRGRVLMNSLFTSGRTNNVDVPLVAAATLPEQRPGGGTITMRQTMLGFAVTAPDVVGAHFTGDLDVDFFGGQVASTGGRHFPLLRLRTARATLAWNRVTLMAGQETPLIADIDPVSLASVGTPGFTTAGNLWLWLPQIRATVESPGAVRVAFQGAVLAPTPITAQTAFNTSFDAAERSRMPSLQARLSARWGSEESAAEVGIGVHRGRARAQADSVERHSEAIAVSASVPFLGIFEFRGEAFDGQLLSGLGGGGIGQGFSDDGRPVRARGGWGQLNLRPNARWVLGIGSGVDAANVDDVPAVSARIRNDVDALHAQWTPTGPLLFGLEYRRIRTAYRDAARQKAHHINLAVGFQF</sequence>
<feature type="signal peptide" evidence="2">
    <location>
        <begin position="1"/>
        <end position="19"/>
    </location>
</feature>
<keyword evidence="2" id="KW-0732">Signal</keyword>
<accession>A0AA49JXX0</accession>
<feature type="coiled-coil region" evidence="1">
    <location>
        <begin position="27"/>
        <end position="54"/>
    </location>
</feature>
<dbReference type="AlphaFoldDB" id="A0AA49JXX0"/>